<dbReference type="Proteomes" id="UP000468650">
    <property type="component" value="Unassembled WGS sequence"/>
</dbReference>
<dbReference type="GO" id="GO:0004553">
    <property type="term" value="F:hydrolase activity, hydrolyzing O-glycosyl compounds"/>
    <property type="evidence" value="ECO:0007669"/>
    <property type="project" value="InterPro"/>
</dbReference>
<evidence type="ECO:0000259" key="1">
    <source>
        <dbReference type="Pfam" id="PF06452"/>
    </source>
</evidence>
<dbReference type="OrthoDB" id="581894at2"/>
<sequence length="409" mass="45882">MRTTIIYGAISAFVLTGCVEFRENQVFNDIHVEQEKPFHLSEEIYSDYMTSDAWVTPATSCLTVSTSVDAAKEGDLGLKISWNKTSAGCPWLGLGFGWDNWTGKDLSIIKNTGAIEFYVKLSEGERTSLPWAMGFEDFTGAQAWLGLNANVVKADKITTEWTRIELPLSEFNWDEQGADASNIKQVIIQFEADGEVMLDEIRLVPYTGGYRKRVSVAEVCVEAGNLEKQRDILTRGNSVDVGPGQLYLGHCGNTIFIAGEVKDDTPLSNTKSGRNIYDGDAIELAFSTDFTSYQRRTLFRSTDRHFAIRMSSNPMVFDFTSDEVVENAMVLTERTADGYRFVAAIPYTKEGENEFVMTRLYGLELAIDASEGDSRGKQYRWNNNEVDGFFKNPALWGEMLIQTRREADL</sequence>
<dbReference type="InterPro" id="IPR010502">
    <property type="entry name" value="Carb-bd_dom_fam9"/>
</dbReference>
<gene>
    <name evidence="3" type="ORF">F8C67_12340</name>
</gene>
<dbReference type="InterPro" id="IPR048758">
    <property type="entry name" value="CBM30"/>
</dbReference>
<dbReference type="InterPro" id="IPR008979">
    <property type="entry name" value="Galactose-bd-like_sf"/>
</dbReference>
<dbReference type="Pfam" id="PF06452">
    <property type="entry name" value="CBM9_1"/>
    <property type="match status" value="1"/>
</dbReference>
<dbReference type="EMBL" id="WBVO01000011">
    <property type="protein sequence ID" value="KAB2807359.1"/>
    <property type="molecule type" value="Genomic_DNA"/>
</dbReference>
<dbReference type="GO" id="GO:0016052">
    <property type="term" value="P:carbohydrate catabolic process"/>
    <property type="evidence" value="ECO:0007669"/>
    <property type="project" value="InterPro"/>
</dbReference>
<dbReference type="Gene3D" id="2.60.40.1190">
    <property type="match status" value="1"/>
</dbReference>
<dbReference type="AlphaFoldDB" id="A0A6N6RG51"/>
<dbReference type="Gene3D" id="2.60.120.430">
    <property type="entry name" value="Galactose-binding lectin"/>
    <property type="match status" value="1"/>
</dbReference>
<dbReference type="SUPFAM" id="SSF49344">
    <property type="entry name" value="CBD9-like"/>
    <property type="match status" value="1"/>
</dbReference>
<accession>A0A6N6RG51</accession>
<feature type="domain" description="Carbohydrate binding" evidence="2">
    <location>
        <begin position="84"/>
        <end position="190"/>
    </location>
</feature>
<comment type="caution">
    <text evidence="3">The sequence shown here is derived from an EMBL/GenBank/DDBJ whole genome shotgun (WGS) entry which is preliminary data.</text>
</comment>
<proteinExistence type="predicted"/>
<evidence type="ECO:0000313" key="3">
    <source>
        <dbReference type="EMBL" id="KAB2807359.1"/>
    </source>
</evidence>
<dbReference type="RefSeq" id="WP_151668166.1">
    <property type="nucleotide sequence ID" value="NZ_WBVO01000011.1"/>
</dbReference>
<evidence type="ECO:0000313" key="4">
    <source>
        <dbReference type="Proteomes" id="UP000468650"/>
    </source>
</evidence>
<name>A0A6N6RG51_9FLAO</name>
<organism evidence="3 4">
    <name type="scientific">Phaeocystidibacter luteus</name>
    <dbReference type="NCBI Taxonomy" id="911197"/>
    <lineage>
        <taxon>Bacteria</taxon>
        <taxon>Pseudomonadati</taxon>
        <taxon>Bacteroidota</taxon>
        <taxon>Flavobacteriia</taxon>
        <taxon>Flavobacteriales</taxon>
        <taxon>Phaeocystidibacteraceae</taxon>
        <taxon>Phaeocystidibacter</taxon>
    </lineage>
</organism>
<reference evidence="3 4" key="1">
    <citation type="submission" date="2019-09" db="EMBL/GenBank/DDBJ databases">
        <title>Genomes of family Cryomorphaceae.</title>
        <authorList>
            <person name="Bowman J.P."/>
        </authorList>
    </citation>
    <scope>NUCLEOTIDE SEQUENCE [LARGE SCALE GENOMIC DNA]</scope>
    <source>
        <strain evidence="3 4">LMG 25704</strain>
    </source>
</reference>
<dbReference type="SUPFAM" id="SSF49785">
    <property type="entry name" value="Galactose-binding domain-like"/>
    <property type="match status" value="1"/>
</dbReference>
<feature type="domain" description="Carbohydrate-binding" evidence="1">
    <location>
        <begin position="253"/>
        <end position="402"/>
    </location>
</feature>
<dbReference type="PROSITE" id="PS51257">
    <property type="entry name" value="PROKAR_LIPOPROTEIN"/>
    <property type="match status" value="1"/>
</dbReference>
<dbReference type="GO" id="GO:0030246">
    <property type="term" value="F:carbohydrate binding"/>
    <property type="evidence" value="ECO:0007669"/>
    <property type="project" value="InterPro"/>
</dbReference>
<dbReference type="Pfam" id="PF21582">
    <property type="entry name" value="CBM30"/>
    <property type="match status" value="1"/>
</dbReference>
<keyword evidence="4" id="KW-1185">Reference proteome</keyword>
<protein>
    <submittedName>
        <fullName evidence="3">Uncharacterized protein</fullName>
    </submittedName>
</protein>
<evidence type="ECO:0000259" key="2">
    <source>
        <dbReference type="Pfam" id="PF21582"/>
    </source>
</evidence>